<dbReference type="Pfam" id="PF03175">
    <property type="entry name" value="DNA_pol_B_2"/>
    <property type="match status" value="1"/>
</dbReference>
<comment type="caution">
    <text evidence="11">The sequence shown here is derived from an EMBL/GenBank/DDBJ whole genome shotgun (WGS) entry which is preliminary data.</text>
</comment>
<dbReference type="GO" id="GO:0000166">
    <property type="term" value="F:nucleotide binding"/>
    <property type="evidence" value="ECO:0007669"/>
    <property type="project" value="InterPro"/>
</dbReference>
<evidence type="ECO:0000313" key="11">
    <source>
        <dbReference type="EMBL" id="CAE7755021.1"/>
    </source>
</evidence>
<dbReference type="InterPro" id="IPR004868">
    <property type="entry name" value="DNA-dir_DNA_pol_B_mt/vir"/>
</dbReference>
<evidence type="ECO:0000256" key="6">
    <source>
        <dbReference type="ARBA" id="ARBA00022932"/>
    </source>
</evidence>
<evidence type="ECO:0000256" key="8">
    <source>
        <dbReference type="ARBA" id="ARBA00049244"/>
    </source>
</evidence>
<dbReference type="Proteomes" id="UP000601435">
    <property type="component" value="Unassembled WGS sequence"/>
</dbReference>
<keyword evidence="4" id="KW-0548">Nucleotidyltransferase</keyword>
<dbReference type="EMBL" id="CAJNJA010039264">
    <property type="protein sequence ID" value="CAE7755021.1"/>
    <property type="molecule type" value="Genomic_DNA"/>
</dbReference>
<organism evidence="11 12">
    <name type="scientific">Symbiodinium necroappetens</name>
    <dbReference type="NCBI Taxonomy" id="1628268"/>
    <lineage>
        <taxon>Eukaryota</taxon>
        <taxon>Sar</taxon>
        <taxon>Alveolata</taxon>
        <taxon>Dinophyceae</taxon>
        <taxon>Suessiales</taxon>
        <taxon>Symbiodiniaceae</taxon>
        <taxon>Symbiodinium</taxon>
    </lineage>
</organism>
<proteinExistence type="inferred from homology"/>
<sequence length="912" mass="105202">MAGSRSRSHASVHICPTCRCGFKTEETLQKHLRLSRVNPCSYDAGKRAALLKFPQKETLQHLVRFKASSSAELAPLVIYADLEAFCDVPPSDAVAEHVHRVQRRAASAAFRVVTHNGFSVPECERVFLTRTENDDHEHATIERFLRACLRQALRYKIWRQTTNVAPQERRRRESATRCEQCHTTFIQGHPWRMKCLHHRHGTGQFLQSLCAGCNKRIKQPREVPVMFHNAGSYDLKFILRTISYLRRESVPEPVVCQEEDDSESEVEDEESDWEDSPPDVEERHPTLDEALALEVDFKKLDFKVLFKTAERMLELRLGNLVFRDSINFYNSSLGDLMDNLAKTAGSNDVWTVFPLTAAVHPELQPNAMTPDDYKRWTWKLLLRKLPMPFDYMTDAGIWDKEAVWDEACYVSKLKKAKSAEEQKAERKLLNETATVMGWRTFREIHDAYLMMDLCLADIMESFRAAFYSKFALDALQYVTLPSASYDAMKKSCLRGEPARLITDPDIYKTANSPELGPDKWDENEPTSYGLQMDISSMYPYVMTMPLPISSGKKVALPEDPQARLEWVRELVAQIDYMNDSEDVCWLVKADFTFPCYTHDYLDWAPPAKMAIPPQMLSEYSRKVMRENHLQPCKCKKLVPYLGVHEGEGVDGKRLAFMIKIMGAQVLRVHEVIEFKCKPFLGEWMRNIYQERLEMKRSGRLVEAETLKLVLNSIYGKLIQRVEGFKNSRLYTSRKSWIKAVNGRRVKDVDIIYNEDNDPEFLGVVHNIVREVLQKSLVQDGWRVLELSRLYMLKIHYLGMKQIFPDAIVTLTDTDCGHYWIPSDEDPLRALARANEEPGRWPCFFDLAKDLVGKPDGEKVLAHLTPNQQHIAWERAGELGGFGVEHLPRRVWEEINLRAKLYTTRFNSGARAS</sequence>
<dbReference type="InterPro" id="IPR038563">
    <property type="entry name" value="Endonuclease_7_sf"/>
</dbReference>
<name>A0A812XPT1_9DINO</name>
<keyword evidence="6" id="KW-0239">DNA-directed DNA polymerase</keyword>
<dbReference type="GO" id="GO:0003677">
    <property type="term" value="F:DNA binding"/>
    <property type="evidence" value="ECO:0007669"/>
    <property type="project" value="UniProtKB-KW"/>
</dbReference>
<feature type="compositionally biased region" description="Acidic residues" evidence="9">
    <location>
        <begin position="257"/>
        <end position="279"/>
    </location>
</feature>
<accession>A0A812XPT1</accession>
<gene>
    <name evidence="11" type="ORF">SNEC2469_LOCUS21917</name>
</gene>
<evidence type="ECO:0000256" key="3">
    <source>
        <dbReference type="ARBA" id="ARBA00022679"/>
    </source>
</evidence>
<evidence type="ECO:0000256" key="5">
    <source>
        <dbReference type="ARBA" id="ARBA00022705"/>
    </source>
</evidence>
<dbReference type="SUPFAM" id="SSF56672">
    <property type="entry name" value="DNA/RNA polymerases"/>
    <property type="match status" value="1"/>
</dbReference>
<evidence type="ECO:0000256" key="4">
    <source>
        <dbReference type="ARBA" id="ARBA00022695"/>
    </source>
</evidence>
<evidence type="ECO:0000256" key="1">
    <source>
        <dbReference type="ARBA" id="ARBA00005755"/>
    </source>
</evidence>
<evidence type="ECO:0000256" key="9">
    <source>
        <dbReference type="SAM" id="MobiDB-lite"/>
    </source>
</evidence>
<keyword evidence="5" id="KW-0235">DNA replication</keyword>
<reference evidence="11" key="1">
    <citation type="submission" date="2021-02" db="EMBL/GenBank/DDBJ databases">
        <authorList>
            <person name="Dougan E. K."/>
            <person name="Rhodes N."/>
            <person name="Thang M."/>
            <person name="Chan C."/>
        </authorList>
    </citation>
    <scope>NUCLEOTIDE SEQUENCE</scope>
</reference>
<dbReference type="AlphaFoldDB" id="A0A812XPT1"/>
<feature type="domain" description="DNA-directed DNA polymerase family B mitochondria/virus" evidence="10">
    <location>
        <begin position="413"/>
        <end position="551"/>
    </location>
</feature>
<evidence type="ECO:0000313" key="12">
    <source>
        <dbReference type="Proteomes" id="UP000601435"/>
    </source>
</evidence>
<evidence type="ECO:0000256" key="2">
    <source>
        <dbReference type="ARBA" id="ARBA00012417"/>
    </source>
</evidence>
<protein>
    <recommendedName>
        <fullName evidence="2">DNA-directed DNA polymerase</fullName>
        <ecNumber evidence="2">2.7.7.7</ecNumber>
    </recommendedName>
</protein>
<evidence type="ECO:0000259" key="10">
    <source>
        <dbReference type="Pfam" id="PF03175"/>
    </source>
</evidence>
<dbReference type="GO" id="GO:0003887">
    <property type="term" value="F:DNA-directed DNA polymerase activity"/>
    <property type="evidence" value="ECO:0007669"/>
    <property type="project" value="UniProtKB-KW"/>
</dbReference>
<dbReference type="EC" id="2.7.7.7" evidence="2"/>
<dbReference type="Gene3D" id="3.40.1800.10">
    <property type="entry name" value="His-Me finger endonucleases"/>
    <property type="match status" value="1"/>
</dbReference>
<comment type="similarity">
    <text evidence="1">Belongs to the DNA polymerase type-B family.</text>
</comment>
<keyword evidence="3" id="KW-0808">Transferase</keyword>
<keyword evidence="7" id="KW-0238">DNA-binding</keyword>
<evidence type="ECO:0000256" key="7">
    <source>
        <dbReference type="ARBA" id="ARBA00023125"/>
    </source>
</evidence>
<comment type="catalytic activity">
    <reaction evidence="8">
        <text>DNA(n) + a 2'-deoxyribonucleoside 5'-triphosphate = DNA(n+1) + diphosphate</text>
        <dbReference type="Rhea" id="RHEA:22508"/>
        <dbReference type="Rhea" id="RHEA-COMP:17339"/>
        <dbReference type="Rhea" id="RHEA-COMP:17340"/>
        <dbReference type="ChEBI" id="CHEBI:33019"/>
        <dbReference type="ChEBI" id="CHEBI:61560"/>
        <dbReference type="ChEBI" id="CHEBI:173112"/>
        <dbReference type="EC" id="2.7.7.7"/>
    </reaction>
</comment>
<dbReference type="OrthoDB" id="408971at2759"/>
<dbReference type="InterPro" id="IPR043502">
    <property type="entry name" value="DNA/RNA_pol_sf"/>
</dbReference>
<dbReference type="GO" id="GO:0006260">
    <property type="term" value="P:DNA replication"/>
    <property type="evidence" value="ECO:0007669"/>
    <property type="project" value="UniProtKB-KW"/>
</dbReference>
<feature type="region of interest" description="Disordered" evidence="9">
    <location>
        <begin position="253"/>
        <end position="283"/>
    </location>
</feature>
<keyword evidence="12" id="KW-1185">Reference proteome</keyword>